<keyword evidence="6 8" id="KW-0472">Membrane</keyword>
<comment type="caution">
    <text evidence="9">The sequence shown here is derived from an EMBL/GenBank/DDBJ whole genome shotgun (WGS) entry which is preliminary data.</text>
</comment>
<evidence type="ECO:0000256" key="5">
    <source>
        <dbReference type="ARBA" id="ARBA00022989"/>
    </source>
</evidence>
<comment type="similarity">
    <text evidence="2 7">Belongs to the ExbD/TolR family.</text>
</comment>
<dbReference type="RefSeq" id="WP_370397052.1">
    <property type="nucleotide sequence ID" value="NZ_JALBUT010000005.1"/>
</dbReference>
<keyword evidence="5 8" id="KW-1133">Transmembrane helix</keyword>
<proteinExistence type="inferred from homology"/>
<evidence type="ECO:0000256" key="8">
    <source>
        <dbReference type="SAM" id="Phobius"/>
    </source>
</evidence>
<keyword evidence="10" id="KW-1185">Reference proteome</keyword>
<dbReference type="Pfam" id="PF02472">
    <property type="entry name" value="ExbD"/>
    <property type="match status" value="1"/>
</dbReference>
<feature type="transmembrane region" description="Helical" evidence="8">
    <location>
        <begin position="20"/>
        <end position="40"/>
    </location>
</feature>
<organism evidence="9 10">
    <name type="scientific">Intestinicryptomonas porci</name>
    <dbReference type="NCBI Taxonomy" id="2926320"/>
    <lineage>
        <taxon>Bacteria</taxon>
        <taxon>Pseudomonadati</taxon>
        <taxon>Verrucomicrobiota</taxon>
        <taxon>Opitutia</taxon>
        <taxon>Opitutales</taxon>
        <taxon>Intestinicryptomonaceae</taxon>
        <taxon>Intestinicryptomonas</taxon>
    </lineage>
</organism>
<evidence type="ECO:0000256" key="7">
    <source>
        <dbReference type="RuleBase" id="RU003879"/>
    </source>
</evidence>
<dbReference type="Proteomes" id="UP001275932">
    <property type="component" value="Unassembled WGS sequence"/>
</dbReference>
<dbReference type="EMBL" id="JALBUT010000005">
    <property type="protein sequence ID" value="MDX8415605.1"/>
    <property type="molecule type" value="Genomic_DNA"/>
</dbReference>
<reference evidence="9 10" key="1">
    <citation type="submission" date="2022-03" db="EMBL/GenBank/DDBJ databases">
        <title>Novel taxa within the pig intestine.</title>
        <authorList>
            <person name="Wylensek D."/>
            <person name="Bishof K."/>
            <person name="Afrizal A."/>
            <person name="Clavel T."/>
        </authorList>
    </citation>
    <scope>NUCLEOTIDE SEQUENCE [LARGE SCALE GENOMIC DNA]</scope>
    <source>
        <strain evidence="9 10">CLA-KB-P66</strain>
    </source>
</reference>
<evidence type="ECO:0000313" key="10">
    <source>
        <dbReference type="Proteomes" id="UP001275932"/>
    </source>
</evidence>
<gene>
    <name evidence="9" type="ORF">MOX91_05350</name>
</gene>
<dbReference type="InterPro" id="IPR003400">
    <property type="entry name" value="ExbD"/>
</dbReference>
<evidence type="ECO:0000256" key="6">
    <source>
        <dbReference type="ARBA" id="ARBA00023136"/>
    </source>
</evidence>
<evidence type="ECO:0000256" key="4">
    <source>
        <dbReference type="ARBA" id="ARBA00022692"/>
    </source>
</evidence>
<sequence length="137" mass="14885">MSLRKPSFENPDSSSEINISPLIDVMFILLIFFVVTMAFAEKSALEIDRPKSEKASQSPEKALNIFVEKNGRISVAGAYVSIDSLEKIASLRGEKNAVIDSDASVKISTIVEIMDACSRAGIEKVFIASDKTREGGL</sequence>
<keyword evidence="4 7" id="KW-0812">Transmembrane</keyword>
<dbReference type="Gene3D" id="3.30.420.270">
    <property type="match status" value="1"/>
</dbReference>
<evidence type="ECO:0000313" key="9">
    <source>
        <dbReference type="EMBL" id="MDX8415605.1"/>
    </source>
</evidence>
<evidence type="ECO:0000256" key="2">
    <source>
        <dbReference type="ARBA" id="ARBA00005811"/>
    </source>
</evidence>
<dbReference type="PANTHER" id="PTHR30558">
    <property type="entry name" value="EXBD MEMBRANE COMPONENT OF PMF-DRIVEN MACROMOLECULE IMPORT SYSTEM"/>
    <property type="match status" value="1"/>
</dbReference>
<protein>
    <submittedName>
        <fullName evidence="9">Biopolymer transporter ExbD</fullName>
    </submittedName>
</protein>
<keyword evidence="7" id="KW-0813">Transport</keyword>
<accession>A0ABU4WGC1</accession>
<evidence type="ECO:0000256" key="3">
    <source>
        <dbReference type="ARBA" id="ARBA00022475"/>
    </source>
</evidence>
<name>A0ABU4WGC1_9BACT</name>
<keyword evidence="7" id="KW-0653">Protein transport</keyword>
<dbReference type="PANTHER" id="PTHR30558:SF7">
    <property type="entry name" value="TOL-PAL SYSTEM PROTEIN TOLR"/>
    <property type="match status" value="1"/>
</dbReference>
<comment type="subcellular location">
    <subcellularLocation>
        <location evidence="1">Cell membrane</location>
        <topology evidence="1">Single-pass membrane protein</topology>
    </subcellularLocation>
    <subcellularLocation>
        <location evidence="7">Cell membrane</location>
        <topology evidence="7">Single-pass type II membrane protein</topology>
    </subcellularLocation>
</comment>
<evidence type="ECO:0000256" key="1">
    <source>
        <dbReference type="ARBA" id="ARBA00004162"/>
    </source>
</evidence>
<keyword evidence="3" id="KW-1003">Cell membrane</keyword>